<dbReference type="RefSeq" id="WP_127123803.1">
    <property type="nucleotide sequence ID" value="NZ_BHXQ01000006.1"/>
</dbReference>
<name>A0A401UE30_9BACT</name>
<dbReference type="Proteomes" id="UP000288227">
    <property type="component" value="Unassembled WGS sequence"/>
</dbReference>
<dbReference type="Pfam" id="PF03938">
    <property type="entry name" value="OmpH"/>
    <property type="match status" value="1"/>
</dbReference>
<sequence length="207" mass="23189">MKNLSLILNVVLLLAVAALYYLHFSSPKSAAVGGNSGVLLQDAKIAYINSDSVLKYYEYLTVNRTELESKGLQMEQDFRNRAQSLQNDVATYQRTVNNMTFGQAKAAEEELTKKQQNLQLYQQSLSQQLAMEEGKLNKELYDRITAFLKDYAKENDLQIVLKYDPTSDVLFGGETLDITQPVIDGLNGAYKNEKAGVKNPSDSTKTK</sequence>
<gene>
    <name evidence="4" type="ORF">SanaruYs_34040</name>
</gene>
<feature type="coiled-coil region" evidence="3">
    <location>
        <begin position="75"/>
        <end position="124"/>
    </location>
</feature>
<evidence type="ECO:0000313" key="4">
    <source>
        <dbReference type="EMBL" id="GCC53161.1"/>
    </source>
</evidence>
<reference evidence="4 5" key="1">
    <citation type="submission" date="2018-11" db="EMBL/GenBank/DDBJ databases">
        <title>Chryseotalea sanarue gen. nov., sp., nov., a member of the family Cytophagaceae, isolated from a brackish lake in Hamamatsu Japan.</title>
        <authorList>
            <person name="Maejima Y."/>
            <person name="Iino T."/>
            <person name="Muraguchi Y."/>
            <person name="Fukuda K."/>
            <person name="Ohkuma M."/>
            <person name="Moriuchi R."/>
            <person name="Dohra H."/>
            <person name="Kimbara K."/>
            <person name="Shintani M."/>
        </authorList>
    </citation>
    <scope>NUCLEOTIDE SEQUENCE [LARGE SCALE GENOMIC DNA]</scope>
    <source>
        <strain evidence="4 5">Ys</strain>
    </source>
</reference>
<evidence type="ECO:0000256" key="1">
    <source>
        <dbReference type="ARBA" id="ARBA00009091"/>
    </source>
</evidence>
<evidence type="ECO:0000256" key="3">
    <source>
        <dbReference type="SAM" id="Coils"/>
    </source>
</evidence>
<dbReference type="SMART" id="SM00935">
    <property type="entry name" value="OmpH"/>
    <property type="match status" value="1"/>
</dbReference>
<keyword evidence="3" id="KW-0175">Coiled coil</keyword>
<evidence type="ECO:0000256" key="2">
    <source>
        <dbReference type="ARBA" id="ARBA00022729"/>
    </source>
</evidence>
<accession>A0A401UE30</accession>
<dbReference type="GO" id="GO:0050821">
    <property type="term" value="P:protein stabilization"/>
    <property type="evidence" value="ECO:0007669"/>
    <property type="project" value="TreeGrafter"/>
</dbReference>
<dbReference type="SUPFAM" id="SSF111384">
    <property type="entry name" value="OmpH-like"/>
    <property type="match status" value="1"/>
</dbReference>
<comment type="caution">
    <text evidence="4">The sequence shown here is derived from an EMBL/GenBank/DDBJ whole genome shotgun (WGS) entry which is preliminary data.</text>
</comment>
<dbReference type="InterPro" id="IPR005632">
    <property type="entry name" value="Chaperone_Skp"/>
</dbReference>
<dbReference type="PANTHER" id="PTHR35089:SF1">
    <property type="entry name" value="CHAPERONE PROTEIN SKP"/>
    <property type="match status" value="1"/>
</dbReference>
<keyword evidence="5" id="KW-1185">Reference proteome</keyword>
<dbReference type="InterPro" id="IPR024930">
    <property type="entry name" value="Skp_dom_sf"/>
</dbReference>
<dbReference type="OrthoDB" id="1493259at2"/>
<dbReference type="GO" id="GO:0051082">
    <property type="term" value="F:unfolded protein binding"/>
    <property type="evidence" value="ECO:0007669"/>
    <property type="project" value="InterPro"/>
</dbReference>
<evidence type="ECO:0000313" key="5">
    <source>
        <dbReference type="Proteomes" id="UP000288227"/>
    </source>
</evidence>
<keyword evidence="2" id="KW-0732">Signal</keyword>
<proteinExistence type="inferred from homology"/>
<dbReference type="AlphaFoldDB" id="A0A401UE30"/>
<comment type="similarity">
    <text evidence="1">Belongs to the Skp family.</text>
</comment>
<dbReference type="EMBL" id="BHXQ01000006">
    <property type="protein sequence ID" value="GCC53161.1"/>
    <property type="molecule type" value="Genomic_DNA"/>
</dbReference>
<protein>
    <submittedName>
        <fullName evidence="4">Outer membrane chaperone Skp</fullName>
    </submittedName>
</protein>
<dbReference type="GO" id="GO:0005829">
    <property type="term" value="C:cytosol"/>
    <property type="evidence" value="ECO:0007669"/>
    <property type="project" value="TreeGrafter"/>
</dbReference>
<dbReference type="Gene3D" id="3.30.910.20">
    <property type="entry name" value="Skp domain"/>
    <property type="match status" value="1"/>
</dbReference>
<dbReference type="PANTHER" id="PTHR35089">
    <property type="entry name" value="CHAPERONE PROTEIN SKP"/>
    <property type="match status" value="1"/>
</dbReference>
<organism evidence="4 5">
    <name type="scientific">Chryseotalea sanaruensis</name>
    <dbReference type="NCBI Taxonomy" id="2482724"/>
    <lineage>
        <taxon>Bacteria</taxon>
        <taxon>Pseudomonadati</taxon>
        <taxon>Bacteroidota</taxon>
        <taxon>Cytophagia</taxon>
        <taxon>Cytophagales</taxon>
        <taxon>Chryseotaleaceae</taxon>
        <taxon>Chryseotalea</taxon>
    </lineage>
</organism>